<dbReference type="GO" id="GO:0001228">
    <property type="term" value="F:DNA-binding transcription activator activity, RNA polymerase II-specific"/>
    <property type="evidence" value="ECO:0007669"/>
    <property type="project" value="InterPro"/>
</dbReference>
<dbReference type="STRING" id="1561998.A0A1I7TGA0"/>
<feature type="compositionally biased region" description="Basic residues" evidence="5">
    <location>
        <begin position="421"/>
        <end position="436"/>
    </location>
</feature>
<feature type="compositionally biased region" description="Basic and acidic residues" evidence="5">
    <location>
        <begin position="30"/>
        <end position="46"/>
    </location>
</feature>
<dbReference type="PRINTS" id="PR00615">
    <property type="entry name" value="CCAATSUBUNTA"/>
</dbReference>
<dbReference type="InterPro" id="IPR027113">
    <property type="entry name" value="Transc_fact_NFYB/HAP3"/>
</dbReference>
<dbReference type="CDD" id="cd22907">
    <property type="entry name" value="HFD_NFYB"/>
    <property type="match status" value="1"/>
</dbReference>
<feature type="region of interest" description="Disordered" evidence="5">
    <location>
        <begin position="1"/>
        <end position="62"/>
    </location>
</feature>
<feature type="compositionally biased region" description="Basic residues" evidence="5">
    <location>
        <begin position="378"/>
        <end position="388"/>
    </location>
</feature>
<protein>
    <submittedName>
        <fullName evidence="8">CBFD_NFYB_HMF domain-containing protein</fullName>
    </submittedName>
</protein>
<accession>A0A1I7TGA0</accession>
<evidence type="ECO:0000313" key="7">
    <source>
        <dbReference type="Proteomes" id="UP000095282"/>
    </source>
</evidence>
<evidence type="ECO:0000256" key="4">
    <source>
        <dbReference type="ARBA" id="ARBA00023163"/>
    </source>
</evidence>
<evidence type="ECO:0000313" key="8">
    <source>
        <dbReference type="WBParaSite" id="Csp11.Scaffold605.g5647.t1"/>
    </source>
</evidence>
<dbReference type="GO" id="GO:0046982">
    <property type="term" value="F:protein heterodimerization activity"/>
    <property type="evidence" value="ECO:0007669"/>
    <property type="project" value="InterPro"/>
</dbReference>
<evidence type="ECO:0000256" key="3">
    <source>
        <dbReference type="ARBA" id="ARBA00023125"/>
    </source>
</evidence>
<evidence type="ECO:0000256" key="1">
    <source>
        <dbReference type="ARBA" id="ARBA00009053"/>
    </source>
</evidence>
<dbReference type="PANTHER" id="PTHR11064">
    <property type="entry name" value="CCAAT-BINDING TRANSCRIPTION FACTOR-RELATED"/>
    <property type="match status" value="1"/>
</dbReference>
<dbReference type="eggNOG" id="KOG0869">
    <property type="taxonomic scope" value="Eukaryota"/>
</dbReference>
<keyword evidence="3" id="KW-0238">DNA-binding</keyword>
<sequence>MEEGEAVTEESAPALSSEESPGPSTAEIYMDPHESPPEYHNLEVRRKQSGSLQPESEDDIPQSAVEQVTVEGVDEMANGSVASNHSNNSGSSGMGGMPPRREVQVLLDQERFLPIANVVRIMKTQMDPNAKLSKDAKECVQECVSEFISFIASEASDICNQMRRKTITADDLLTALESTGFDNFAEPMRIFLQKYRQAHKITGPIHREHPNYQRPKQFKNDPPVPPLFFDSATGRRSTETQYVINGHEIVKNAPFADEWNEQTGTLNHVEEVMHQRHVEPVEDMNMMEDDDDPLGGIALEQQGQMQIYVDPKSKQHYAAKETPNGMELYPLIIQETPLQLETVPGPNQYVMSISDDPQEEEECEEIMDPTIPGPSSPPKRKRPVPHRYRQLDEDEDEEDEEIHFMAEEQMMPPPVRMTARPPHRSLPKRSPAKKKK</sequence>
<keyword evidence="4" id="KW-0804">Transcription</keyword>
<reference evidence="8" key="1">
    <citation type="submission" date="2016-11" db="UniProtKB">
        <authorList>
            <consortium name="WormBaseParasite"/>
        </authorList>
    </citation>
    <scope>IDENTIFICATION</scope>
</reference>
<dbReference type="AlphaFoldDB" id="A0A1I7TGA0"/>
<proteinExistence type="inferred from homology"/>
<feature type="domain" description="Transcription factor CBF/NF-Y/archaeal histone" evidence="6">
    <location>
        <begin position="112"/>
        <end position="176"/>
    </location>
</feature>
<dbReference type="Gene3D" id="1.10.20.10">
    <property type="entry name" value="Histone, subunit A"/>
    <property type="match status" value="1"/>
</dbReference>
<dbReference type="GO" id="GO:0016602">
    <property type="term" value="C:CCAAT-binding factor complex"/>
    <property type="evidence" value="ECO:0007669"/>
    <property type="project" value="InterPro"/>
</dbReference>
<dbReference type="SUPFAM" id="SSF47113">
    <property type="entry name" value="Histone-fold"/>
    <property type="match status" value="1"/>
</dbReference>
<dbReference type="PANTHER" id="PTHR11064:SF9">
    <property type="entry name" value="NUCLEAR TRANSCRIPTION FACTOR Y SUBUNIT BETA"/>
    <property type="match status" value="1"/>
</dbReference>
<evidence type="ECO:0000256" key="5">
    <source>
        <dbReference type="SAM" id="MobiDB-lite"/>
    </source>
</evidence>
<evidence type="ECO:0000256" key="2">
    <source>
        <dbReference type="ARBA" id="ARBA00023015"/>
    </source>
</evidence>
<dbReference type="FunFam" id="1.10.20.10:FF:000099">
    <property type="entry name" value="nuclear transcription factor Y subunit beta"/>
    <property type="match status" value="1"/>
</dbReference>
<dbReference type="WBParaSite" id="Csp11.Scaffold605.g5647.t1">
    <property type="protein sequence ID" value="Csp11.Scaffold605.g5647.t1"/>
    <property type="gene ID" value="Csp11.Scaffold605.g5647"/>
</dbReference>
<comment type="similarity">
    <text evidence="1">Belongs to the NFYB/HAP3 subunit family.</text>
</comment>
<keyword evidence="2" id="KW-0805">Transcription regulation</keyword>
<dbReference type="InterPro" id="IPR003958">
    <property type="entry name" value="CBFA_NFYB_domain"/>
</dbReference>
<dbReference type="Pfam" id="PF00808">
    <property type="entry name" value="CBFD_NFYB_HMF"/>
    <property type="match status" value="1"/>
</dbReference>
<keyword evidence="7" id="KW-1185">Reference proteome</keyword>
<feature type="region of interest" description="Disordered" evidence="5">
    <location>
        <begin position="360"/>
        <end position="436"/>
    </location>
</feature>
<dbReference type="Proteomes" id="UP000095282">
    <property type="component" value="Unplaced"/>
</dbReference>
<name>A0A1I7TGA0_9PELO</name>
<evidence type="ECO:0000259" key="6">
    <source>
        <dbReference type="Pfam" id="PF00808"/>
    </source>
</evidence>
<feature type="compositionally biased region" description="Low complexity" evidence="5">
    <location>
        <begin position="9"/>
        <end position="24"/>
    </location>
</feature>
<feature type="compositionally biased region" description="Acidic residues" evidence="5">
    <location>
        <begin position="392"/>
        <end position="401"/>
    </location>
</feature>
<dbReference type="GO" id="GO:0000978">
    <property type="term" value="F:RNA polymerase II cis-regulatory region sequence-specific DNA binding"/>
    <property type="evidence" value="ECO:0007669"/>
    <property type="project" value="TreeGrafter"/>
</dbReference>
<dbReference type="InterPro" id="IPR009072">
    <property type="entry name" value="Histone-fold"/>
</dbReference>
<organism evidence="7 8">
    <name type="scientific">Caenorhabditis tropicalis</name>
    <dbReference type="NCBI Taxonomy" id="1561998"/>
    <lineage>
        <taxon>Eukaryota</taxon>
        <taxon>Metazoa</taxon>
        <taxon>Ecdysozoa</taxon>
        <taxon>Nematoda</taxon>
        <taxon>Chromadorea</taxon>
        <taxon>Rhabditida</taxon>
        <taxon>Rhabditina</taxon>
        <taxon>Rhabditomorpha</taxon>
        <taxon>Rhabditoidea</taxon>
        <taxon>Rhabditidae</taxon>
        <taxon>Peloderinae</taxon>
        <taxon>Caenorhabditis</taxon>
    </lineage>
</organism>